<dbReference type="GO" id="GO:0003677">
    <property type="term" value="F:DNA binding"/>
    <property type="evidence" value="ECO:0007669"/>
    <property type="project" value="TreeGrafter"/>
</dbReference>
<dbReference type="InterPro" id="IPR036155">
    <property type="entry name" value="Crypto/Photolyase_N_sf"/>
</dbReference>
<dbReference type="PANTHER" id="PTHR11455:SF2">
    <property type="entry name" value="BLUE-LIGHT PHOTORECEPTOR PHR2"/>
    <property type="match status" value="1"/>
</dbReference>
<feature type="compositionally biased region" description="Low complexity" evidence="3">
    <location>
        <begin position="147"/>
        <end position="159"/>
    </location>
</feature>
<dbReference type="Gene3D" id="1.25.40.80">
    <property type="match status" value="1"/>
</dbReference>
<dbReference type="PROSITE" id="PS51645">
    <property type="entry name" value="PHR_CRY_ALPHA_BETA"/>
    <property type="match status" value="1"/>
</dbReference>
<sequence>MAPVHSNNFGDLEFIMDANVRRVLSPCKPSSQGRLLSAPAALTRTQEEAPVPSDDVYPRPNTALIPIANAASISLALGSMLSANLLLKSSAASAPPARVQLAPRPAAATKNGLKPSSAAALKPKHAAAAAAAGAAARLPQPLEIAAPAPAPRRSSSSARGGTTAFPDYLRLRRGGRDAGDPASGGALRRAAVVWFRNDLRVRDNEALARASEESVSVLPVYCFDPRDYGKSSSGFDKTGPHRATFLLECVAALREGLRERGSDLVVRVGKPEEVLAELAKSVGADAVYAHQEVSHEEIRAEEKVTAALKEEGVEAKFFWGSTLYHLEDLPFKLHDMPSNYGGFREKVQSLKVRQTIQSPKRFKGLPVRGNVEAGEIPSLLDLGLNPQYAKGQDDKGAASASLIGGEAEALKRLKTFATECGGQPNKVGKDGSGDGLYGANFSCKISPWLAMGCLSPRHMVEELKKNRSISSSLGKTSGSGSEDGGLNWLMFELLWRDFFRFITKKYSSAKKRQDGIPASACTGAVAV</sequence>
<dbReference type="AlphaFoldDB" id="A0A0D6QXD8"/>
<evidence type="ECO:0000256" key="1">
    <source>
        <dbReference type="ARBA" id="ARBA00005862"/>
    </source>
</evidence>
<evidence type="ECO:0000313" key="5">
    <source>
        <dbReference type="EMBL" id="JAG95116.1"/>
    </source>
</evidence>
<keyword evidence="2" id="KW-0274">FAD</keyword>
<protein>
    <recommendedName>
        <fullName evidence="4">Photolyase/cryptochrome alpha/beta domain-containing protein</fullName>
    </recommendedName>
</protein>
<dbReference type="SUPFAM" id="SSF52425">
    <property type="entry name" value="Cryptochrome/photolyase, N-terminal domain"/>
    <property type="match status" value="1"/>
</dbReference>
<dbReference type="InterPro" id="IPR002081">
    <property type="entry name" value="Cryptochrome/DNA_photolyase_1"/>
</dbReference>
<dbReference type="GO" id="GO:0071949">
    <property type="term" value="F:FAD binding"/>
    <property type="evidence" value="ECO:0007669"/>
    <property type="project" value="TreeGrafter"/>
</dbReference>
<evidence type="ECO:0000259" key="4">
    <source>
        <dbReference type="PROSITE" id="PS51645"/>
    </source>
</evidence>
<reference evidence="5" key="1">
    <citation type="submission" date="2015-03" db="EMBL/GenBank/DDBJ databases">
        <title>A transcriptome of Araucaria cunninghamii, an australian fine timber species.</title>
        <authorList>
            <person name="Jing Yi C.J.Y."/>
            <person name="Yin San L.Y.S."/>
            <person name="Abdul Karim S.S."/>
            <person name="Wan Azmi N.N."/>
            <person name="Hercus R.R."/>
            <person name="Croft L.L."/>
        </authorList>
    </citation>
    <scope>NUCLEOTIDE SEQUENCE</scope>
    <source>
        <strain evidence="5">MI0301</strain>
        <tissue evidence="5">Leaf</tissue>
    </source>
</reference>
<dbReference type="GO" id="GO:0000719">
    <property type="term" value="P:photoreactive repair"/>
    <property type="evidence" value="ECO:0007669"/>
    <property type="project" value="TreeGrafter"/>
</dbReference>
<feature type="binding site" evidence="2">
    <location>
        <begin position="442"/>
        <end position="446"/>
    </location>
    <ligand>
        <name>FAD</name>
        <dbReference type="ChEBI" id="CHEBI:57692"/>
    </ligand>
</feature>
<dbReference type="GO" id="GO:0003904">
    <property type="term" value="F:deoxyribodipyrimidine photo-lyase activity"/>
    <property type="evidence" value="ECO:0007669"/>
    <property type="project" value="TreeGrafter"/>
</dbReference>
<dbReference type="PANTHER" id="PTHR11455">
    <property type="entry name" value="CRYPTOCHROME"/>
    <property type="match status" value="1"/>
</dbReference>
<organism evidence="5">
    <name type="scientific">Araucaria cunninghamii</name>
    <name type="common">Hoop pine</name>
    <name type="synonym">Moreton Bay pine</name>
    <dbReference type="NCBI Taxonomy" id="56994"/>
    <lineage>
        <taxon>Eukaryota</taxon>
        <taxon>Viridiplantae</taxon>
        <taxon>Streptophyta</taxon>
        <taxon>Embryophyta</taxon>
        <taxon>Tracheophyta</taxon>
        <taxon>Spermatophyta</taxon>
        <taxon>Pinopsida</taxon>
        <taxon>Pinidae</taxon>
        <taxon>Conifers II</taxon>
        <taxon>Araucariales</taxon>
        <taxon>Araucariaceae</taxon>
        <taxon>Araucaria</taxon>
    </lineage>
</organism>
<feature type="binding site" evidence="2">
    <location>
        <begin position="492"/>
        <end position="499"/>
    </location>
    <ligand>
        <name>FAD</name>
        <dbReference type="ChEBI" id="CHEBI:57692"/>
    </ligand>
</feature>
<accession>A0A0D6QXD8</accession>
<dbReference type="SUPFAM" id="SSF48173">
    <property type="entry name" value="Cryptochrome/photolyase FAD-binding domain"/>
    <property type="match status" value="1"/>
</dbReference>
<dbReference type="InterPro" id="IPR036134">
    <property type="entry name" value="Crypto/Photolyase_FAD-like_sf"/>
</dbReference>
<dbReference type="InterPro" id="IPR014729">
    <property type="entry name" value="Rossmann-like_a/b/a_fold"/>
</dbReference>
<dbReference type="EMBL" id="GCKF01041498">
    <property type="protein sequence ID" value="JAG95116.1"/>
    <property type="molecule type" value="Transcribed_RNA"/>
</dbReference>
<feature type="region of interest" description="Disordered" evidence="3">
    <location>
        <begin position="147"/>
        <end position="184"/>
    </location>
</feature>
<dbReference type="Pfam" id="PF00875">
    <property type="entry name" value="DNA_photolyase"/>
    <property type="match status" value="1"/>
</dbReference>
<feature type="domain" description="Photolyase/cryptochrome alpha/beta" evidence="4">
    <location>
        <begin position="189"/>
        <end position="323"/>
    </location>
</feature>
<name>A0A0D6QXD8_ARACU</name>
<comment type="cofactor">
    <cofactor evidence="2">
        <name>FAD</name>
        <dbReference type="ChEBI" id="CHEBI:57692"/>
    </cofactor>
    <text evidence="2">Binds 1 FAD per subunit.</text>
</comment>
<evidence type="ECO:0000256" key="3">
    <source>
        <dbReference type="SAM" id="MobiDB-lite"/>
    </source>
</evidence>
<evidence type="ECO:0000256" key="2">
    <source>
        <dbReference type="PIRSR" id="PIRSR602081-1"/>
    </source>
</evidence>
<dbReference type="Gene3D" id="3.40.50.620">
    <property type="entry name" value="HUPs"/>
    <property type="match status" value="1"/>
</dbReference>
<dbReference type="InterPro" id="IPR006050">
    <property type="entry name" value="DNA_photolyase_N"/>
</dbReference>
<proteinExistence type="inferred from homology"/>
<comment type="similarity">
    <text evidence="1">Belongs to the DNA photolyase class-1 family.</text>
</comment>
<keyword evidence="2" id="KW-0285">Flavoprotein</keyword>